<dbReference type="AlphaFoldDB" id="A0A8H7V9X1"/>
<evidence type="ECO:0000256" key="1">
    <source>
        <dbReference type="SAM" id="MobiDB-lite"/>
    </source>
</evidence>
<evidence type="ECO:0000313" key="2">
    <source>
        <dbReference type="EMBL" id="KAG2215481.1"/>
    </source>
</evidence>
<dbReference type="EMBL" id="JAEPRB010000511">
    <property type="protein sequence ID" value="KAG2215481.1"/>
    <property type="molecule type" value="Genomic_DNA"/>
</dbReference>
<sequence length="122" mass="13881">MGRTQTLNTFGHLFCTFCFDWVTGLVVCIPFKVLDDLKSAFGDIPALPQEQQPLDYILNQLRRSEFGLTVSKWQTVWPALIRVLCEIDYLSHPNEDFDIDEPAPEDAMDIPISSPTQSPHLN</sequence>
<organism evidence="2 3">
    <name type="scientific">Circinella minor</name>
    <dbReference type="NCBI Taxonomy" id="1195481"/>
    <lineage>
        <taxon>Eukaryota</taxon>
        <taxon>Fungi</taxon>
        <taxon>Fungi incertae sedis</taxon>
        <taxon>Mucoromycota</taxon>
        <taxon>Mucoromycotina</taxon>
        <taxon>Mucoromycetes</taxon>
        <taxon>Mucorales</taxon>
        <taxon>Lichtheimiaceae</taxon>
        <taxon>Circinella</taxon>
    </lineage>
</organism>
<dbReference type="Proteomes" id="UP000646827">
    <property type="component" value="Unassembled WGS sequence"/>
</dbReference>
<name>A0A8H7V9X1_9FUNG</name>
<gene>
    <name evidence="2" type="ORF">INT45_006335</name>
</gene>
<feature type="compositionally biased region" description="Acidic residues" evidence="1">
    <location>
        <begin position="96"/>
        <end position="108"/>
    </location>
</feature>
<evidence type="ECO:0000313" key="3">
    <source>
        <dbReference type="Proteomes" id="UP000646827"/>
    </source>
</evidence>
<feature type="compositionally biased region" description="Polar residues" evidence="1">
    <location>
        <begin position="113"/>
        <end position="122"/>
    </location>
</feature>
<accession>A0A8H7V9X1</accession>
<keyword evidence="3" id="KW-1185">Reference proteome</keyword>
<comment type="caution">
    <text evidence="2">The sequence shown here is derived from an EMBL/GenBank/DDBJ whole genome shotgun (WGS) entry which is preliminary data.</text>
</comment>
<proteinExistence type="predicted"/>
<reference evidence="2 3" key="1">
    <citation type="submission" date="2020-12" db="EMBL/GenBank/DDBJ databases">
        <title>Metabolic potential, ecology and presence of endohyphal bacteria is reflected in genomic diversity of Mucoromycotina.</title>
        <authorList>
            <person name="Muszewska A."/>
            <person name="Okrasinska A."/>
            <person name="Steczkiewicz K."/>
            <person name="Drgas O."/>
            <person name="Orlowska M."/>
            <person name="Perlinska-Lenart U."/>
            <person name="Aleksandrzak-Piekarczyk T."/>
            <person name="Szatraj K."/>
            <person name="Zielenkiewicz U."/>
            <person name="Pilsyk S."/>
            <person name="Malc E."/>
            <person name="Mieczkowski P."/>
            <person name="Kruszewska J.S."/>
            <person name="Biernat P."/>
            <person name="Pawlowska J."/>
        </authorList>
    </citation>
    <scope>NUCLEOTIDE SEQUENCE [LARGE SCALE GENOMIC DNA]</scope>
    <source>
        <strain evidence="2 3">CBS 142.35</strain>
    </source>
</reference>
<protein>
    <submittedName>
        <fullName evidence="2">Uncharacterized protein</fullName>
    </submittedName>
</protein>
<feature type="region of interest" description="Disordered" evidence="1">
    <location>
        <begin position="96"/>
        <end position="122"/>
    </location>
</feature>
<dbReference type="OrthoDB" id="2298104at2759"/>